<keyword evidence="7" id="KW-1185">Reference proteome</keyword>
<accession>A0A430A7G3</accession>
<dbReference type="RefSeq" id="WP_126831225.1">
    <property type="nucleotide sequence ID" value="NZ_CBCRYB010000004.1"/>
</dbReference>
<protein>
    <recommendedName>
        <fullName evidence="8">Acetyltransferase</fullName>
    </recommendedName>
</protein>
<evidence type="ECO:0000256" key="2">
    <source>
        <dbReference type="ARBA" id="ARBA00022679"/>
    </source>
</evidence>
<evidence type="ECO:0000256" key="5">
    <source>
        <dbReference type="ARBA" id="ARBA00023315"/>
    </source>
</evidence>
<dbReference type="GO" id="GO:0016746">
    <property type="term" value="F:acyltransferase activity"/>
    <property type="evidence" value="ECO:0007669"/>
    <property type="project" value="UniProtKB-KW"/>
</dbReference>
<sequence>MSHYPNPNQLNPNPMIKDLIFLKNAITRSTIEVGDYTYFDLGNTGLTFEDRVTHHYDFIGDKLIIGKFCAIASGIEFIMNGSNHVMSGVTTYPFNIMGNGWEKAAPAISDLPLKGDTHVGHDVWFGQNVTVLPGITIGNGAIIGANSVITRDVPPYTIVGGNPAKPIKQRFTPEIIESLEQLAWWEQDIEWITEHIATLTLETVTLTQLKELKDNLNNA</sequence>
<name>A0A430A7G3_9ENTE</name>
<evidence type="ECO:0000256" key="3">
    <source>
        <dbReference type="ARBA" id="ARBA00022737"/>
    </source>
</evidence>
<evidence type="ECO:0000256" key="1">
    <source>
        <dbReference type="ARBA" id="ARBA00007274"/>
    </source>
</evidence>
<keyword evidence="5" id="KW-0012">Acyltransferase</keyword>
<dbReference type="InterPro" id="IPR050179">
    <property type="entry name" value="Trans_hexapeptide_repeat"/>
</dbReference>
<keyword evidence="3" id="KW-0677">Repeat</keyword>
<proteinExistence type="inferred from homology"/>
<dbReference type="FunFam" id="2.160.10.10:FF:000037">
    <property type="entry name" value="Streptogramin A acetyltransferase"/>
    <property type="match status" value="1"/>
</dbReference>
<keyword evidence="4" id="KW-0046">Antibiotic resistance</keyword>
<dbReference type="InterPro" id="IPR001451">
    <property type="entry name" value="Hexapep"/>
</dbReference>
<dbReference type="Pfam" id="PF00132">
    <property type="entry name" value="Hexapep"/>
    <property type="match status" value="1"/>
</dbReference>
<dbReference type="Gene3D" id="2.160.10.10">
    <property type="entry name" value="Hexapeptide repeat proteins"/>
    <property type="match status" value="1"/>
</dbReference>
<comment type="similarity">
    <text evidence="1">Belongs to the transferase hexapeptide repeat family.</text>
</comment>
<evidence type="ECO:0000313" key="7">
    <source>
        <dbReference type="Proteomes" id="UP000287101"/>
    </source>
</evidence>
<keyword evidence="2" id="KW-0808">Transferase</keyword>
<dbReference type="EMBL" id="NGJY01000002">
    <property type="protein sequence ID" value="RSU03014.1"/>
    <property type="molecule type" value="Genomic_DNA"/>
</dbReference>
<dbReference type="SUPFAM" id="SSF51161">
    <property type="entry name" value="Trimeric LpxA-like enzymes"/>
    <property type="match status" value="1"/>
</dbReference>
<evidence type="ECO:0000313" key="6">
    <source>
        <dbReference type="EMBL" id="RSU03014.1"/>
    </source>
</evidence>
<dbReference type="PANTHER" id="PTHR43300">
    <property type="entry name" value="ACETYLTRANSFERASE"/>
    <property type="match status" value="1"/>
</dbReference>
<dbReference type="PANTHER" id="PTHR43300:SF11">
    <property type="entry name" value="ACETYLTRANSFERASE RV3034C-RELATED"/>
    <property type="match status" value="1"/>
</dbReference>
<evidence type="ECO:0008006" key="8">
    <source>
        <dbReference type="Google" id="ProtNLM"/>
    </source>
</evidence>
<dbReference type="CDD" id="cd03349">
    <property type="entry name" value="LbH_XAT"/>
    <property type="match status" value="1"/>
</dbReference>
<dbReference type="GO" id="GO:0046677">
    <property type="term" value="P:response to antibiotic"/>
    <property type="evidence" value="ECO:0007669"/>
    <property type="project" value="UniProtKB-KW"/>
</dbReference>
<dbReference type="Proteomes" id="UP000287101">
    <property type="component" value="Unassembled WGS sequence"/>
</dbReference>
<evidence type="ECO:0000256" key="4">
    <source>
        <dbReference type="ARBA" id="ARBA00023251"/>
    </source>
</evidence>
<comment type="caution">
    <text evidence="6">The sequence shown here is derived from an EMBL/GenBank/DDBJ whole genome shotgun (WGS) entry which is preliminary data.</text>
</comment>
<dbReference type="InterPro" id="IPR011004">
    <property type="entry name" value="Trimer_LpxA-like_sf"/>
</dbReference>
<dbReference type="OrthoDB" id="9801697at2"/>
<organism evidence="6 7">
    <name type="scientific">Vagococcus fessus</name>
    <dbReference type="NCBI Taxonomy" id="120370"/>
    <lineage>
        <taxon>Bacteria</taxon>
        <taxon>Bacillati</taxon>
        <taxon>Bacillota</taxon>
        <taxon>Bacilli</taxon>
        <taxon>Lactobacillales</taxon>
        <taxon>Enterococcaceae</taxon>
        <taxon>Vagococcus</taxon>
    </lineage>
</organism>
<gene>
    <name evidence="6" type="ORF">CBF31_04615</name>
</gene>
<reference evidence="6 7" key="1">
    <citation type="submission" date="2017-05" db="EMBL/GenBank/DDBJ databases">
        <title>Vagococcus spp. assemblies.</title>
        <authorList>
            <person name="Gulvik C.A."/>
        </authorList>
    </citation>
    <scope>NUCLEOTIDE SEQUENCE [LARGE SCALE GENOMIC DNA]</scope>
    <source>
        <strain evidence="6 7">CCUG 41755</strain>
    </source>
</reference>
<dbReference type="NCBIfam" id="NF000311">
    <property type="entry name" value="Vat_ABCDEFH"/>
    <property type="match status" value="1"/>
</dbReference>
<dbReference type="AlphaFoldDB" id="A0A430A7G3"/>